<comment type="caution">
    <text evidence="2">The sequence shown here is derived from an EMBL/GenBank/DDBJ whole genome shotgun (WGS) entry which is preliminary data.</text>
</comment>
<feature type="compositionally biased region" description="Basic and acidic residues" evidence="1">
    <location>
        <begin position="1"/>
        <end position="14"/>
    </location>
</feature>
<feature type="region of interest" description="Disordered" evidence="1">
    <location>
        <begin position="1"/>
        <end position="23"/>
    </location>
</feature>
<dbReference type="AlphaFoldDB" id="A0A2G2V936"/>
<reference evidence="2 3" key="1">
    <citation type="journal article" date="2017" name="Genome Biol.">
        <title>New reference genome sequences of hot pepper reveal the massive evolution of plant disease-resistance genes by retroduplication.</title>
        <authorList>
            <person name="Kim S."/>
            <person name="Park J."/>
            <person name="Yeom S.I."/>
            <person name="Kim Y.M."/>
            <person name="Seo E."/>
            <person name="Kim K.T."/>
            <person name="Kim M.S."/>
            <person name="Lee J.M."/>
            <person name="Cheong K."/>
            <person name="Shin H.S."/>
            <person name="Kim S.B."/>
            <person name="Han K."/>
            <person name="Lee J."/>
            <person name="Park M."/>
            <person name="Lee H.A."/>
            <person name="Lee H.Y."/>
            <person name="Lee Y."/>
            <person name="Oh S."/>
            <person name="Lee J.H."/>
            <person name="Choi E."/>
            <person name="Choi E."/>
            <person name="Lee S.E."/>
            <person name="Jeon J."/>
            <person name="Kim H."/>
            <person name="Choi G."/>
            <person name="Song H."/>
            <person name="Lee J."/>
            <person name="Lee S.C."/>
            <person name="Kwon J.K."/>
            <person name="Lee H.Y."/>
            <person name="Koo N."/>
            <person name="Hong Y."/>
            <person name="Kim R.W."/>
            <person name="Kang W.H."/>
            <person name="Huh J.H."/>
            <person name="Kang B.C."/>
            <person name="Yang T.J."/>
            <person name="Lee Y.H."/>
            <person name="Bennetzen J.L."/>
            <person name="Choi D."/>
        </authorList>
    </citation>
    <scope>NUCLEOTIDE SEQUENCE [LARGE SCALE GENOMIC DNA]</scope>
    <source>
        <strain evidence="3">cv. PBC81</strain>
    </source>
</reference>
<gene>
    <name evidence="2" type="ORF">CQW23_30918</name>
</gene>
<reference evidence="3" key="2">
    <citation type="journal article" date="2017" name="J. Anim. Genet.">
        <title>Multiple reference genome sequences of hot pepper reveal the massive evolution of plant disease resistance genes by retroduplication.</title>
        <authorList>
            <person name="Kim S."/>
            <person name="Park J."/>
            <person name="Yeom S.-I."/>
            <person name="Kim Y.-M."/>
            <person name="Seo E."/>
            <person name="Kim K.-T."/>
            <person name="Kim M.-S."/>
            <person name="Lee J.M."/>
            <person name="Cheong K."/>
            <person name="Shin H.-S."/>
            <person name="Kim S.-B."/>
            <person name="Han K."/>
            <person name="Lee J."/>
            <person name="Park M."/>
            <person name="Lee H.-A."/>
            <person name="Lee H.-Y."/>
            <person name="Lee Y."/>
            <person name="Oh S."/>
            <person name="Lee J.H."/>
            <person name="Choi E."/>
            <person name="Choi E."/>
            <person name="Lee S.E."/>
            <person name="Jeon J."/>
            <person name="Kim H."/>
            <person name="Choi G."/>
            <person name="Song H."/>
            <person name="Lee J."/>
            <person name="Lee S.-C."/>
            <person name="Kwon J.-K."/>
            <person name="Lee H.-Y."/>
            <person name="Koo N."/>
            <person name="Hong Y."/>
            <person name="Kim R.W."/>
            <person name="Kang W.-H."/>
            <person name="Huh J.H."/>
            <person name="Kang B.-C."/>
            <person name="Yang T.-J."/>
            <person name="Lee Y.-H."/>
            <person name="Bennetzen J.L."/>
            <person name="Choi D."/>
        </authorList>
    </citation>
    <scope>NUCLEOTIDE SEQUENCE [LARGE SCALE GENOMIC DNA]</scope>
    <source>
        <strain evidence="3">cv. PBC81</strain>
    </source>
</reference>
<accession>A0A2G2V936</accession>
<evidence type="ECO:0000256" key="1">
    <source>
        <dbReference type="SAM" id="MobiDB-lite"/>
    </source>
</evidence>
<protein>
    <submittedName>
        <fullName evidence="2">Uncharacterized protein</fullName>
    </submittedName>
</protein>
<keyword evidence="3" id="KW-1185">Reference proteome</keyword>
<evidence type="ECO:0000313" key="3">
    <source>
        <dbReference type="Proteomes" id="UP000224567"/>
    </source>
</evidence>
<sequence>MLPSENSKELHSTDQPELEVGNVDDQKGFVSDKSWCRLISEYPENPTVEVNKTFLAVAANKDTPAAAIMCLIRLVNVVL</sequence>
<organism evidence="2 3">
    <name type="scientific">Capsicum baccatum</name>
    <name type="common">Peruvian pepper</name>
    <dbReference type="NCBI Taxonomy" id="33114"/>
    <lineage>
        <taxon>Eukaryota</taxon>
        <taxon>Viridiplantae</taxon>
        <taxon>Streptophyta</taxon>
        <taxon>Embryophyta</taxon>
        <taxon>Tracheophyta</taxon>
        <taxon>Spermatophyta</taxon>
        <taxon>Magnoliopsida</taxon>
        <taxon>eudicotyledons</taxon>
        <taxon>Gunneridae</taxon>
        <taxon>Pentapetalae</taxon>
        <taxon>asterids</taxon>
        <taxon>lamiids</taxon>
        <taxon>Solanales</taxon>
        <taxon>Solanaceae</taxon>
        <taxon>Solanoideae</taxon>
        <taxon>Capsiceae</taxon>
        <taxon>Capsicum</taxon>
    </lineage>
</organism>
<proteinExistence type="predicted"/>
<dbReference type="EMBL" id="MLFT02000107">
    <property type="protein sequence ID" value="PHT29483.1"/>
    <property type="molecule type" value="Genomic_DNA"/>
</dbReference>
<evidence type="ECO:0000313" key="2">
    <source>
        <dbReference type="EMBL" id="PHT29483.1"/>
    </source>
</evidence>
<name>A0A2G2V936_CAPBA</name>
<dbReference type="Proteomes" id="UP000224567">
    <property type="component" value="Unassembled WGS sequence"/>
</dbReference>